<keyword evidence="1" id="KW-0812">Transmembrane</keyword>
<dbReference type="OrthoDB" id="1935723at2759"/>
<evidence type="ECO:0000313" key="3">
    <source>
        <dbReference type="Proteomes" id="UP000823388"/>
    </source>
</evidence>
<feature type="transmembrane region" description="Helical" evidence="1">
    <location>
        <begin position="146"/>
        <end position="169"/>
    </location>
</feature>
<protein>
    <submittedName>
        <fullName evidence="2">Uncharacterized protein</fullName>
    </submittedName>
</protein>
<feature type="transmembrane region" description="Helical" evidence="1">
    <location>
        <begin position="121"/>
        <end position="140"/>
    </location>
</feature>
<evidence type="ECO:0000256" key="1">
    <source>
        <dbReference type="SAM" id="Phobius"/>
    </source>
</evidence>
<gene>
    <name evidence="2" type="ORF">PVAP13_3KG366600</name>
</gene>
<proteinExistence type="predicted"/>
<organism evidence="2 3">
    <name type="scientific">Panicum virgatum</name>
    <name type="common">Blackwell switchgrass</name>
    <dbReference type="NCBI Taxonomy" id="38727"/>
    <lineage>
        <taxon>Eukaryota</taxon>
        <taxon>Viridiplantae</taxon>
        <taxon>Streptophyta</taxon>
        <taxon>Embryophyta</taxon>
        <taxon>Tracheophyta</taxon>
        <taxon>Spermatophyta</taxon>
        <taxon>Magnoliopsida</taxon>
        <taxon>Liliopsida</taxon>
        <taxon>Poales</taxon>
        <taxon>Poaceae</taxon>
        <taxon>PACMAD clade</taxon>
        <taxon>Panicoideae</taxon>
        <taxon>Panicodae</taxon>
        <taxon>Paniceae</taxon>
        <taxon>Panicinae</taxon>
        <taxon>Panicum</taxon>
        <taxon>Panicum sect. Hiantes</taxon>
    </lineage>
</organism>
<accession>A0A8T0V303</accession>
<dbReference type="AlphaFoldDB" id="A0A8T0V303"/>
<comment type="caution">
    <text evidence="2">The sequence shown here is derived from an EMBL/GenBank/DDBJ whole genome shotgun (WGS) entry which is preliminary data.</text>
</comment>
<dbReference type="Proteomes" id="UP000823388">
    <property type="component" value="Chromosome 3K"/>
</dbReference>
<dbReference type="PANTHER" id="PTHR36785">
    <property type="entry name" value="OS05G0502500 PROTEIN"/>
    <property type="match status" value="1"/>
</dbReference>
<keyword evidence="3" id="KW-1185">Reference proteome</keyword>
<keyword evidence="1" id="KW-1133">Transmembrane helix</keyword>
<name>A0A8T0V303_PANVG</name>
<dbReference type="PANTHER" id="PTHR36785:SF1">
    <property type="entry name" value="OS05G0502500 PROTEIN"/>
    <property type="match status" value="1"/>
</dbReference>
<evidence type="ECO:0000313" key="2">
    <source>
        <dbReference type="EMBL" id="KAG2626529.1"/>
    </source>
</evidence>
<keyword evidence="1" id="KW-0472">Membrane</keyword>
<dbReference type="EMBL" id="CM029041">
    <property type="protein sequence ID" value="KAG2626529.1"/>
    <property type="molecule type" value="Genomic_DNA"/>
</dbReference>
<sequence>MREHQTQLKWGKKLNLEEQLRSDNPFASMALLKPALPAPPPLCCCSHAFLFPRFRKLPPRISNGSCSAAGPSVRTEFVGKSGALPWRTAGRQRLRLGAAGAGRGPFFGGGGRRMDNGMSRVVGNLAFAAVLTYLAVTGQLRWVLDAIVSLWLLMILLPILALGAFFFFAGQDILQGDCPNCGKSFQILKSALKDGPQLCPYCTQPFSVQGNKFVRESARFSSGRGATATNREVFNEFFNRGMRGMAPSGTIVDVEAEVKDVE</sequence>
<reference evidence="2" key="1">
    <citation type="submission" date="2020-05" db="EMBL/GenBank/DDBJ databases">
        <title>WGS assembly of Panicum virgatum.</title>
        <authorList>
            <person name="Lovell J.T."/>
            <person name="Jenkins J."/>
            <person name="Shu S."/>
            <person name="Juenger T.E."/>
            <person name="Schmutz J."/>
        </authorList>
    </citation>
    <scope>NUCLEOTIDE SEQUENCE</scope>
    <source>
        <strain evidence="2">AP13</strain>
    </source>
</reference>